<evidence type="ECO:0000313" key="1">
    <source>
        <dbReference type="EMBL" id="QPX62978.1"/>
    </source>
</evidence>
<sequence length="35" mass="4130">MKGLKMENINEFVELKSQKLNVTDFIEKIVLMKMS</sequence>
<keyword evidence="2" id="KW-1185">Reference proteome</keyword>
<proteinExistence type="predicted"/>
<dbReference type="EMBL" id="MT863715">
    <property type="protein sequence ID" value="QPX62978.1"/>
    <property type="molecule type" value="Genomic_DNA"/>
</dbReference>
<organism evidence="1 2">
    <name type="scientific">Campylobacter phage F336</name>
    <dbReference type="NCBI Taxonomy" id="2794361"/>
    <lineage>
        <taxon>Viruses</taxon>
        <taxon>Duplodnaviria</taxon>
        <taxon>Heunggongvirae</taxon>
        <taxon>Uroviricota</taxon>
        <taxon>Caudoviricetes</taxon>
        <taxon>Connertonviridae</taxon>
        <taxon>Fletchervirus</taxon>
        <taxon>Fletchervirus F336</taxon>
    </lineage>
</organism>
<evidence type="ECO:0000313" key="2">
    <source>
        <dbReference type="Proteomes" id="UP000595323"/>
    </source>
</evidence>
<protein>
    <submittedName>
        <fullName evidence="1">Uncharacterized protein</fullName>
    </submittedName>
</protein>
<dbReference type="Proteomes" id="UP000595323">
    <property type="component" value="Segment"/>
</dbReference>
<accession>A0A7T3KD01</accession>
<reference evidence="1 2" key="1">
    <citation type="submission" date="2020-08" db="EMBL/GenBank/DDBJ databases">
        <authorList>
            <person name="Sorensen M.C.H."/>
        </authorList>
    </citation>
    <scope>NUCLEOTIDE SEQUENCE [LARGE SCALE GENOMIC DNA]</scope>
</reference>
<gene>
    <name evidence="1" type="ORF">F336_020</name>
</gene>
<name>A0A7T3KD01_9CAUD</name>